<name>A0A6H5GRK5_9HEMI</name>
<dbReference type="Pfam" id="PF04032">
    <property type="entry name" value="Rpr2"/>
    <property type="match status" value="1"/>
</dbReference>
<dbReference type="EMBL" id="CADCXU010016615">
    <property type="protein sequence ID" value="CAB0005820.1"/>
    <property type="molecule type" value="Genomic_DNA"/>
</dbReference>
<dbReference type="Gene3D" id="6.20.50.20">
    <property type="match status" value="1"/>
</dbReference>
<dbReference type="InterPro" id="IPR007175">
    <property type="entry name" value="Rpr2/Snm1/Rpp21"/>
</dbReference>
<evidence type="ECO:0000256" key="1">
    <source>
        <dbReference type="SAM" id="MobiDB-lite"/>
    </source>
</evidence>
<evidence type="ECO:0000313" key="2">
    <source>
        <dbReference type="EMBL" id="CAB0005820.1"/>
    </source>
</evidence>
<proteinExistence type="predicted"/>
<dbReference type="OrthoDB" id="128536at2759"/>
<keyword evidence="3" id="KW-1185">Reference proteome</keyword>
<gene>
    <name evidence="2" type="ORF">NTEN_LOCUS11297</name>
</gene>
<dbReference type="AlphaFoldDB" id="A0A6H5GRK5"/>
<reference evidence="2 3" key="1">
    <citation type="submission" date="2020-02" db="EMBL/GenBank/DDBJ databases">
        <authorList>
            <person name="Ferguson B K."/>
        </authorList>
    </citation>
    <scope>NUCLEOTIDE SEQUENCE [LARGE SCALE GENOMIC DNA]</scope>
</reference>
<dbReference type="GO" id="GO:0006396">
    <property type="term" value="P:RNA processing"/>
    <property type="evidence" value="ECO:0007669"/>
    <property type="project" value="InterPro"/>
</dbReference>
<protein>
    <submittedName>
        <fullName evidence="2">Uncharacterized protein</fullName>
    </submittedName>
</protein>
<feature type="region of interest" description="Disordered" evidence="1">
    <location>
        <begin position="71"/>
        <end position="112"/>
    </location>
</feature>
<evidence type="ECO:0000313" key="3">
    <source>
        <dbReference type="Proteomes" id="UP000479000"/>
    </source>
</evidence>
<feature type="compositionally biased region" description="Polar residues" evidence="1">
    <location>
        <begin position="71"/>
        <end position="96"/>
    </location>
</feature>
<accession>A0A6H5GRK5</accession>
<sequence length="112" mass="12392">MDIDMKRTICKGCSAILVPGDTAMVRLTKKPEAQVLWVCTMCGAYRVFNTRADHQLWRFNAESVVETIDLNSADSDSAPQSRKTPSSTTCPQSSELSVKKKKENSEVPPTNI</sequence>
<organism evidence="2 3">
    <name type="scientific">Nesidiocoris tenuis</name>
    <dbReference type="NCBI Taxonomy" id="355587"/>
    <lineage>
        <taxon>Eukaryota</taxon>
        <taxon>Metazoa</taxon>
        <taxon>Ecdysozoa</taxon>
        <taxon>Arthropoda</taxon>
        <taxon>Hexapoda</taxon>
        <taxon>Insecta</taxon>
        <taxon>Pterygota</taxon>
        <taxon>Neoptera</taxon>
        <taxon>Paraneoptera</taxon>
        <taxon>Hemiptera</taxon>
        <taxon>Heteroptera</taxon>
        <taxon>Panheteroptera</taxon>
        <taxon>Cimicomorpha</taxon>
        <taxon>Miridae</taxon>
        <taxon>Dicyphina</taxon>
        <taxon>Nesidiocoris</taxon>
    </lineage>
</organism>
<dbReference type="Proteomes" id="UP000479000">
    <property type="component" value="Unassembled WGS sequence"/>
</dbReference>